<proteinExistence type="predicted"/>
<name>A0A3N4HUF8_ASCIM</name>
<reference evidence="1 2" key="1">
    <citation type="journal article" date="2018" name="Nat. Ecol. Evol.">
        <title>Pezizomycetes genomes reveal the molecular basis of ectomycorrhizal truffle lifestyle.</title>
        <authorList>
            <person name="Murat C."/>
            <person name="Payen T."/>
            <person name="Noel B."/>
            <person name="Kuo A."/>
            <person name="Morin E."/>
            <person name="Chen J."/>
            <person name="Kohler A."/>
            <person name="Krizsan K."/>
            <person name="Balestrini R."/>
            <person name="Da Silva C."/>
            <person name="Montanini B."/>
            <person name="Hainaut M."/>
            <person name="Levati E."/>
            <person name="Barry K.W."/>
            <person name="Belfiori B."/>
            <person name="Cichocki N."/>
            <person name="Clum A."/>
            <person name="Dockter R.B."/>
            <person name="Fauchery L."/>
            <person name="Guy J."/>
            <person name="Iotti M."/>
            <person name="Le Tacon F."/>
            <person name="Lindquist E.A."/>
            <person name="Lipzen A."/>
            <person name="Malagnac F."/>
            <person name="Mello A."/>
            <person name="Molinier V."/>
            <person name="Miyauchi S."/>
            <person name="Poulain J."/>
            <person name="Riccioni C."/>
            <person name="Rubini A."/>
            <person name="Sitrit Y."/>
            <person name="Splivallo R."/>
            <person name="Traeger S."/>
            <person name="Wang M."/>
            <person name="Zifcakova L."/>
            <person name="Wipf D."/>
            <person name="Zambonelli A."/>
            <person name="Paolocci F."/>
            <person name="Nowrousian M."/>
            <person name="Ottonello S."/>
            <person name="Baldrian P."/>
            <person name="Spatafora J.W."/>
            <person name="Henrissat B."/>
            <person name="Nagy L.G."/>
            <person name="Aury J.M."/>
            <person name="Wincker P."/>
            <person name="Grigoriev I.V."/>
            <person name="Bonfante P."/>
            <person name="Martin F.M."/>
        </authorList>
    </citation>
    <scope>NUCLEOTIDE SEQUENCE [LARGE SCALE GENOMIC DNA]</scope>
    <source>
        <strain evidence="1 2">RN42</strain>
    </source>
</reference>
<dbReference type="AlphaFoldDB" id="A0A3N4HUF8"/>
<dbReference type="EMBL" id="ML119763">
    <property type="protein sequence ID" value="RPA75460.1"/>
    <property type="molecule type" value="Genomic_DNA"/>
</dbReference>
<gene>
    <name evidence="1" type="ORF">BJ508DRAFT_418127</name>
</gene>
<keyword evidence="2" id="KW-1185">Reference proteome</keyword>
<protein>
    <submittedName>
        <fullName evidence="1">Uncharacterized protein</fullName>
    </submittedName>
</protein>
<evidence type="ECO:0000313" key="2">
    <source>
        <dbReference type="Proteomes" id="UP000275078"/>
    </source>
</evidence>
<evidence type="ECO:0000313" key="1">
    <source>
        <dbReference type="EMBL" id="RPA75460.1"/>
    </source>
</evidence>
<dbReference type="Proteomes" id="UP000275078">
    <property type="component" value="Unassembled WGS sequence"/>
</dbReference>
<accession>A0A3N4HUF8</accession>
<organism evidence="1 2">
    <name type="scientific">Ascobolus immersus RN42</name>
    <dbReference type="NCBI Taxonomy" id="1160509"/>
    <lineage>
        <taxon>Eukaryota</taxon>
        <taxon>Fungi</taxon>
        <taxon>Dikarya</taxon>
        <taxon>Ascomycota</taxon>
        <taxon>Pezizomycotina</taxon>
        <taxon>Pezizomycetes</taxon>
        <taxon>Pezizales</taxon>
        <taxon>Ascobolaceae</taxon>
        <taxon>Ascobolus</taxon>
    </lineage>
</organism>
<sequence>MFANAILFRNRFVPLSHTHARESNRSEDISVPELNHILTPRLQQFGAPKALKQDAWSIILVRIVEWMLC</sequence>